<comment type="caution">
    <text evidence="2">The sequence shown here is derived from an EMBL/GenBank/DDBJ whole genome shotgun (WGS) entry which is preliminary data.</text>
</comment>
<name>A0A0F9E1R8_9ZZZZ</name>
<reference evidence="2" key="1">
    <citation type="journal article" date="2015" name="Nature">
        <title>Complex archaea that bridge the gap between prokaryotes and eukaryotes.</title>
        <authorList>
            <person name="Spang A."/>
            <person name="Saw J.H."/>
            <person name="Jorgensen S.L."/>
            <person name="Zaremba-Niedzwiedzka K."/>
            <person name="Martijn J."/>
            <person name="Lind A.E."/>
            <person name="van Eijk R."/>
            <person name="Schleper C."/>
            <person name="Guy L."/>
            <person name="Ettema T.J."/>
        </authorList>
    </citation>
    <scope>NUCLEOTIDE SEQUENCE</scope>
</reference>
<dbReference type="AlphaFoldDB" id="A0A0F9E1R8"/>
<proteinExistence type="predicted"/>
<evidence type="ECO:0000313" key="2">
    <source>
        <dbReference type="EMBL" id="KKL23886.1"/>
    </source>
</evidence>
<feature type="region of interest" description="Disordered" evidence="1">
    <location>
        <begin position="42"/>
        <end position="76"/>
    </location>
</feature>
<sequence>MSKVVDYRTARRHLLKEHNAANGTAHKTLAAAGLSLAKKIARPADPQATTPKRQRAVKTSAAKRSHHKAKSQGGTG</sequence>
<feature type="compositionally biased region" description="Basic residues" evidence="1">
    <location>
        <begin position="52"/>
        <end position="70"/>
    </location>
</feature>
<accession>A0A0F9E1R8</accession>
<protein>
    <submittedName>
        <fullName evidence="2">Uncharacterized protein</fullName>
    </submittedName>
</protein>
<evidence type="ECO:0000256" key="1">
    <source>
        <dbReference type="SAM" id="MobiDB-lite"/>
    </source>
</evidence>
<organism evidence="2">
    <name type="scientific">marine sediment metagenome</name>
    <dbReference type="NCBI Taxonomy" id="412755"/>
    <lineage>
        <taxon>unclassified sequences</taxon>
        <taxon>metagenomes</taxon>
        <taxon>ecological metagenomes</taxon>
    </lineage>
</organism>
<gene>
    <name evidence="2" type="ORF">LCGC14_2420910</name>
</gene>
<dbReference type="EMBL" id="LAZR01036803">
    <property type="protein sequence ID" value="KKL23886.1"/>
    <property type="molecule type" value="Genomic_DNA"/>
</dbReference>